<comment type="activity regulation">
    <text evidence="9">Activated by a monovalent cation that binds near, but not in, the active site. The most likely occupant of the site in vivo is potassium. Ion binding induces a conformational change that may alter substrate affinity.</text>
</comment>
<feature type="binding site" evidence="9">
    <location>
        <position position="276"/>
    </location>
    <ligand>
        <name>K(+)</name>
        <dbReference type="ChEBI" id="CHEBI:29103"/>
    </ligand>
</feature>
<evidence type="ECO:0000256" key="5">
    <source>
        <dbReference type="ARBA" id="ARBA00022840"/>
    </source>
</evidence>
<comment type="subcellular location">
    <subcellularLocation>
        <location evidence="9">Cytoplasm</location>
    </subcellularLocation>
</comment>
<dbReference type="EMBL" id="CP091139">
    <property type="protein sequence ID" value="UUT34632.1"/>
    <property type="molecule type" value="Genomic_DNA"/>
</dbReference>
<dbReference type="PANTHER" id="PTHR10584:SF166">
    <property type="entry name" value="RIBOKINASE"/>
    <property type="match status" value="1"/>
</dbReference>
<evidence type="ECO:0000256" key="1">
    <source>
        <dbReference type="ARBA" id="ARBA00022679"/>
    </source>
</evidence>
<dbReference type="InterPro" id="IPR011877">
    <property type="entry name" value="Ribokinase"/>
</dbReference>
<keyword evidence="5 9" id="KW-0067">ATP-binding</keyword>
<accession>A0ABY5NHI4</accession>
<proteinExistence type="inferred from homology"/>
<feature type="binding site" evidence="9">
    <location>
        <begin position="245"/>
        <end position="246"/>
    </location>
    <ligand>
        <name>ATP</name>
        <dbReference type="ChEBI" id="CHEBI:30616"/>
    </ligand>
</feature>
<feature type="binding site" evidence="9">
    <location>
        <position position="246"/>
    </location>
    <ligand>
        <name>substrate</name>
    </ligand>
</feature>
<evidence type="ECO:0000313" key="13">
    <source>
        <dbReference type="Proteomes" id="UP001054811"/>
    </source>
</evidence>
<keyword evidence="13" id="KW-1185">Reference proteome</keyword>
<feature type="binding site" evidence="9">
    <location>
        <position position="242"/>
    </location>
    <ligand>
        <name>K(+)</name>
        <dbReference type="ChEBI" id="CHEBI:29103"/>
    </ligand>
</feature>
<evidence type="ECO:0000256" key="6">
    <source>
        <dbReference type="ARBA" id="ARBA00022842"/>
    </source>
</evidence>
<dbReference type="PRINTS" id="PR00990">
    <property type="entry name" value="RIBOKINASE"/>
</dbReference>
<feature type="active site" description="Proton acceptor" evidence="9">
    <location>
        <position position="246"/>
    </location>
</feature>
<feature type="binding site" evidence="9">
    <location>
        <position position="281"/>
    </location>
    <ligand>
        <name>K(+)</name>
        <dbReference type="ChEBI" id="CHEBI:29103"/>
    </ligand>
</feature>
<name>A0ABY5NHI4_9MICO</name>
<dbReference type="RefSeq" id="WP_259611158.1">
    <property type="nucleotide sequence ID" value="NZ_CP091139.2"/>
</dbReference>
<keyword evidence="9" id="KW-0963">Cytoplasm</keyword>
<keyword evidence="7 9" id="KW-0630">Potassium</keyword>
<feature type="binding site" evidence="9">
    <location>
        <begin position="39"/>
        <end position="43"/>
    </location>
    <ligand>
        <name>substrate</name>
    </ligand>
</feature>
<feature type="binding site" evidence="9">
    <location>
        <position position="182"/>
    </location>
    <ligand>
        <name>ATP</name>
        <dbReference type="ChEBI" id="CHEBI:30616"/>
    </ligand>
</feature>
<dbReference type="InterPro" id="IPR011611">
    <property type="entry name" value="PfkB_dom"/>
</dbReference>
<evidence type="ECO:0000256" key="7">
    <source>
        <dbReference type="ARBA" id="ARBA00022958"/>
    </source>
</evidence>
<keyword evidence="6 9" id="KW-0460">Magnesium</keyword>
<feature type="binding site" evidence="9">
    <location>
        <position position="285"/>
    </location>
    <ligand>
        <name>K(+)</name>
        <dbReference type="ChEBI" id="CHEBI:29103"/>
    </ligand>
</feature>
<dbReference type="Proteomes" id="UP001054811">
    <property type="component" value="Chromosome"/>
</dbReference>
<keyword evidence="2 9" id="KW-0479">Metal-binding</keyword>
<dbReference type="Pfam" id="PF00294">
    <property type="entry name" value="PfkB"/>
    <property type="match status" value="1"/>
</dbReference>
<comment type="pathway">
    <text evidence="9">Carbohydrate metabolism; D-ribose degradation; D-ribose 5-phosphate from beta-D-ribopyranose: step 2/2.</text>
</comment>
<comment type="subunit">
    <text evidence="9">Homodimer.</text>
</comment>
<keyword evidence="8 9" id="KW-0119">Carbohydrate metabolism</keyword>
<evidence type="ECO:0000256" key="10">
    <source>
        <dbReference type="SAM" id="MobiDB-lite"/>
    </source>
</evidence>
<feature type="region of interest" description="Disordered" evidence="10">
    <location>
        <begin position="280"/>
        <end position="302"/>
    </location>
</feature>
<feature type="binding site" evidence="9">
    <location>
        <position position="270"/>
    </location>
    <ligand>
        <name>ATP</name>
        <dbReference type="ChEBI" id="CHEBI:30616"/>
    </ligand>
</feature>
<comment type="similarity">
    <text evidence="9">Belongs to the carbohydrate kinase PfkB family. Ribokinase subfamily.</text>
</comment>
<organism evidence="12 13">
    <name type="scientific">Microbacterium elymi</name>
    <dbReference type="NCBI Taxonomy" id="2909587"/>
    <lineage>
        <taxon>Bacteria</taxon>
        <taxon>Bacillati</taxon>
        <taxon>Actinomycetota</taxon>
        <taxon>Actinomycetes</taxon>
        <taxon>Micrococcales</taxon>
        <taxon>Microbacteriaceae</taxon>
        <taxon>Microbacterium</taxon>
    </lineage>
</organism>
<dbReference type="InterPro" id="IPR029056">
    <property type="entry name" value="Ribokinase-like"/>
</dbReference>
<protein>
    <recommendedName>
        <fullName evidence="9">Ribokinase</fullName>
        <shortName evidence="9">RK</shortName>
        <ecNumber evidence="9">2.7.1.15</ecNumber>
    </recommendedName>
</protein>
<dbReference type="InterPro" id="IPR002139">
    <property type="entry name" value="Ribo/fructo_kinase"/>
</dbReference>
<feature type="binding site" evidence="9">
    <location>
        <begin position="214"/>
        <end position="219"/>
    </location>
    <ligand>
        <name>ATP</name>
        <dbReference type="ChEBI" id="CHEBI:30616"/>
    </ligand>
</feature>
<feature type="binding site" evidence="9">
    <location>
        <position position="240"/>
    </location>
    <ligand>
        <name>K(+)</name>
        <dbReference type="ChEBI" id="CHEBI:29103"/>
    </ligand>
</feature>
<dbReference type="EC" id="2.7.1.15" evidence="9"/>
<evidence type="ECO:0000256" key="4">
    <source>
        <dbReference type="ARBA" id="ARBA00022777"/>
    </source>
</evidence>
<evidence type="ECO:0000256" key="9">
    <source>
        <dbReference type="HAMAP-Rule" id="MF_01987"/>
    </source>
</evidence>
<evidence type="ECO:0000256" key="3">
    <source>
        <dbReference type="ARBA" id="ARBA00022741"/>
    </source>
</evidence>
<feature type="binding site" evidence="9">
    <location>
        <begin position="11"/>
        <end position="13"/>
    </location>
    <ligand>
        <name>substrate</name>
    </ligand>
</feature>
<reference evidence="12" key="1">
    <citation type="submission" date="2022-01" db="EMBL/GenBank/DDBJ databases">
        <title>Microbacterium eymi and Microbacterium rhizovicinus sp. nov., isolated from the rhizospheric soil of Elymus tsukushiensis, a plant native to the Dokdo Islands, Republic of Korea.</title>
        <authorList>
            <person name="Hwang Y.J."/>
        </authorList>
    </citation>
    <scope>NUCLEOTIDE SEQUENCE</scope>
    <source>
        <strain evidence="12">KUDC0405</strain>
    </source>
</reference>
<keyword evidence="3 9" id="KW-0547">Nucleotide-binding</keyword>
<sequence>MGSVVAIGSANVDVIFRVSHLVAAGETLHARDVSEAAGGKSANQAAAEARLGAPARFVGCVGDDDHGRLALRALGDAGVDTAGVRIRTDAPTGSAFICVDDASENTIVLSTGANDLFSPDDLDDLVLSPTDVVTLCCEPPAALVAEAARRAHDASATVIMNASPVAGFDPQTLQWTDILVVNAAELAALVGGGTADDEVRAARSRLGVSTLVVTLGAAGAVIARTDVITRIPGHRVEAVDTTGCGDAFLGALAAGLVTGHAFEDAARRANAAAALAATAPGAQPSYPTAPQLERDAMSSSRV</sequence>
<feature type="binding site" evidence="9">
    <location>
        <position position="138"/>
    </location>
    <ligand>
        <name>substrate</name>
    </ligand>
</feature>
<dbReference type="Gene3D" id="3.40.1190.20">
    <property type="match status" value="1"/>
</dbReference>
<evidence type="ECO:0000256" key="2">
    <source>
        <dbReference type="ARBA" id="ARBA00022723"/>
    </source>
</evidence>
<keyword evidence="1 9" id="KW-0808">Transferase</keyword>
<dbReference type="HAMAP" id="MF_01987">
    <property type="entry name" value="Ribokinase"/>
    <property type="match status" value="1"/>
</dbReference>
<evidence type="ECO:0000313" key="12">
    <source>
        <dbReference type="EMBL" id="UUT34632.1"/>
    </source>
</evidence>
<feature type="binding site" evidence="9">
    <location>
        <position position="279"/>
    </location>
    <ligand>
        <name>K(+)</name>
        <dbReference type="ChEBI" id="CHEBI:29103"/>
    </ligand>
</feature>
<evidence type="ECO:0000259" key="11">
    <source>
        <dbReference type="Pfam" id="PF00294"/>
    </source>
</evidence>
<comment type="cofactor">
    <cofactor evidence="9">
        <name>Mg(2+)</name>
        <dbReference type="ChEBI" id="CHEBI:18420"/>
    </cofactor>
    <text evidence="9">Requires a divalent cation, most likely magnesium in vivo, as an electrophilic catalyst to aid phosphoryl group transfer. It is the chelate of the metal and the nucleotide that is the actual substrate.</text>
</comment>
<feature type="domain" description="Carbohydrate kinase PfkB" evidence="11">
    <location>
        <begin position="2"/>
        <end position="288"/>
    </location>
</feature>
<keyword evidence="4 9" id="KW-0418">Kinase</keyword>
<dbReference type="SUPFAM" id="SSF53613">
    <property type="entry name" value="Ribokinase-like"/>
    <property type="match status" value="1"/>
</dbReference>
<dbReference type="PANTHER" id="PTHR10584">
    <property type="entry name" value="SUGAR KINASE"/>
    <property type="match status" value="1"/>
</dbReference>
<dbReference type="CDD" id="cd01174">
    <property type="entry name" value="ribokinase"/>
    <property type="match status" value="1"/>
</dbReference>
<comment type="function">
    <text evidence="9">Catalyzes the phosphorylation of ribose at O-5 in a reaction requiring ATP and magnesium. The resulting D-ribose-5-phosphate can then be used either for sythesis of nucleotides, histidine, and tryptophan, or as a component of the pentose phosphate pathway.</text>
</comment>
<comment type="caution">
    <text evidence="9">Lacks conserved residue(s) required for the propagation of feature annotation.</text>
</comment>
<gene>
    <name evidence="9" type="primary">rbsK</name>
    <name evidence="12" type="ORF">L2X98_29485</name>
</gene>
<evidence type="ECO:0000256" key="8">
    <source>
        <dbReference type="ARBA" id="ARBA00023277"/>
    </source>
</evidence>
<comment type="catalytic activity">
    <reaction evidence="9">
        <text>D-ribose + ATP = D-ribose 5-phosphate + ADP + H(+)</text>
        <dbReference type="Rhea" id="RHEA:13697"/>
        <dbReference type="ChEBI" id="CHEBI:15378"/>
        <dbReference type="ChEBI" id="CHEBI:30616"/>
        <dbReference type="ChEBI" id="CHEBI:47013"/>
        <dbReference type="ChEBI" id="CHEBI:78346"/>
        <dbReference type="ChEBI" id="CHEBI:456216"/>
        <dbReference type="EC" id="2.7.1.15"/>
    </reaction>
</comment>